<evidence type="ECO:0000256" key="5">
    <source>
        <dbReference type="ARBA" id="ARBA00022989"/>
    </source>
</evidence>
<keyword evidence="5 7" id="KW-1133">Transmembrane helix</keyword>
<reference evidence="9 10" key="1">
    <citation type="submission" date="2021-05" db="EMBL/GenBank/DDBJ databases">
        <title>Kineosporia and Streptomyces sp. nov. two new marine actinobacteria isolated from Coral.</title>
        <authorList>
            <person name="Buangrab K."/>
            <person name="Sutthacheep M."/>
            <person name="Yeemin T."/>
            <person name="Harunari E."/>
            <person name="Igarashi Y."/>
            <person name="Kanchanasin P."/>
            <person name="Tanasupawat S."/>
            <person name="Phongsopitanun W."/>
        </authorList>
    </citation>
    <scope>NUCLEOTIDE SEQUENCE [LARGE SCALE GENOMIC DNA]</scope>
    <source>
        <strain evidence="9 10">J2-2</strain>
    </source>
</reference>
<evidence type="ECO:0000256" key="4">
    <source>
        <dbReference type="ARBA" id="ARBA00022692"/>
    </source>
</evidence>
<feature type="transmembrane region" description="Helical" evidence="7">
    <location>
        <begin position="206"/>
        <end position="223"/>
    </location>
</feature>
<dbReference type="RefSeq" id="WP_214157097.1">
    <property type="nucleotide sequence ID" value="NZ_JAHBAY010000007.1"/>
</dbReference>
<feature type="transmembrane region" description="Helical" evidence="7">
    <location>
        <begin position="363"/>
        <end position="389"/>
    </location>
</feature>
<feature type="transmembrane region" description="Helical" evidence="7">
    <location>
        <begin position="314"/>
        <end position="332"/>
    </location>
</feature>
<accession>A0ABS5TIV7</accession>
<dbReference type="CDD" id="cd17321">
    <property type="entry name" value="MFS_MMR_MDR_like"/>
    <property type="match status" value="1"/>
</dbReference>
<feature type="transmembrane region" description="Helical" evidence="7">
    <location>
        <begin position="111"/>
        <end position="132"/>
    </location>
</feature>
<feature type="domain" description="Major facilitator superfamily (MFS) profile" evidence="8">
    <location>
        <begin position="20"/>
        <end position="499"/>
    </location>
</feature>
<evidence type="ECO:0000256" key="6">
    <source>
        <dbReference type="ARBA" id="ARBA00023136"/>
    </source>
</evidence>
<dbReference type="PANTHER" id="PTHR42718:SF47">
    <property type="entry name" value="METHYL VIOLOGEN RESISTANCE PROTEIN SMVA"/>
    <property type="match status" value="1"/>
</dbReference>
<dbReference type="PANTHER" id="PTHR42718">
    <property type="entry name" value="MAJOR FACILITATOR SUPERFAMILY MULTIDRUG TRANSPORTER MFSC"/>
    <property type="match status" value="1"/>
</dbReference>
<dbReference type="Pfam" id="PF07690">
    <property type="entry name" value="MFS_1"/>
    <property type="match status" value="1"/>
</dbReference>
<dbReference type="InterPro" id="IPR011701">
    <property type="entry name" value="MFS"/>
</dbReference>
<keyword evidence="3" id="KW-1003">Cell membrane</keyword>
<feature type="transmembrane region" description="Helical" evidence="7">
    <location>
        <begin position="475"/>
        <end position="495"/>
    </location>
</feature>
<dbReference type="InterPro" id="IPR020846">
    <property type="entry name" value="MFS_dom"/>
</dbReference>
<evidence type="ECO:0000256" key="3">
    <source>
        <dbReference type="ARBA" id="ARBA00022475"/>
    </source>
</evidence>
<feature type="transmembrane region" description="Helical" evidence="7">
    <location>
        <begin position="235"/>
        <end position="252"/>
    </location>
</feature>
<dbReference type="PROSITE" id="PS50850">
    <property type="entry name" value="MFS"/>
    <property type="match status" value="1"/>
</dbReference>
<feature type="transmembrane region" description="Helical" evidence="7">
    <location>
        <begin position="144"/>
        <end position="164"/>
    </location>
</feature>
<name>A0ABS5TIV7_9ACTN</name>
<keyword evidence="4 7" id="KW-0812">Transmembrane</keyword>
<evidence type="ECO:0000313" key="9">
    <source>
        <dbReference type="EMBL" id="MBT0770798.1"/>
    </source>
</evidence>
<dbReference type="Gene3D" id="1.20.1250.20">
    <property type="entry name" value="MFS general substrate transporter like domains"/>
    <property type="match status" value="1"/>
</dbReference>
<evidence type="ECO:0000313" key="10">
    <source>
        <dbReference type="Proteomes" id="UP001197247"/>
    </source>
</evidence>
<feature type="transmembrane region" description="Helical" evidence="7">
    <location>
        <begin position="339"/>
        <end position="357"/>
    </location>
</feature>
<dbReference type="EMBL" id="JAHBAY010000007">
    <property type="protein sequence ID" value="MBT0770798.1"/>
    <property type="molecule type" value="Genomic_DNA"/>
</dbReference>
<gene>
    <name evidence="9" type="ORF">KIH74_17780</name>
</gene>
<keyword evidence="10" id="KW-1185">Reference proteome</keyword>
<feature type="transmembrane region" description="Helical" evidence="7">
    <location>
        <begin position="86"/>
        <end position="105"/>
    </location>
</feature>
<dbReference type="PROSITE" id="PS00216">
    <property type="entry name" value="SUGAR_TRANSPORT_1"/>
    <property type="match status" value="1"/>
</dbReference>
<dbReference type="InterPro" id="IPR036259">
    <property type="entry name" value="MFS_trans_sf"/>
</dbReference>
<protein>
    <submittedName>
        <fullName evidence="9">MFS transporter</fullName>
    </submittedName>
</protein>
<evidence type="ECO:0000256" key="1">
    <source>
        <dbReference type="ARBA" id="ARBA00004651"/>
    </source>
</evidence>
<feature type="transmembrane region" description="Helical" evidence="7">
    <location>
        <begin position="272"/>
        <end position="294"/>
    </location>
</feature>
<organism evidence="9 10">
    <name type="scientific">Kineosporia corallincola</name>
    <dbReference type="NCBI Taxonomy" id="2835133"/>
    <lineage>
        <taxon>Bacteria</taxon>
        <taxon>Bacillati</taxon>
        <taxon>Actinomycetota</taxon>
        <taxon>Actinomycetes</taxon>
        <taxon>Kineosporiales</taxon>
        <taxon>Kineosporiaceae</taxon>
        <taxon>Kineosporia</taxon>
    </lineage>
</organism>
<feature type="transmembrane region" description="Helical" evidence="7">
    <location>
        <begin position="55"/>
        <end position="74"/>
    </location>
</feature>
<dbReference type="InterPro" id="IPR005829">
    <property type="entry name" value="Sugar_transporter_CS"/>
</dbReference>
<keyword evidence="2" id="KW-0813">Transport</keyword>
<evidence type="ECO:0000259" key="8">
    <source>
        <dbReference type="PROSITE" id="PS50850"/>
    </source>
</evidence>
<evidence type="ECO:0000256" key="2">
    <source>
        <dbReference type="ARBA" id="ARBA00022448"/>
    </source>
</evidence>
<dbReference type="SUPFAM" id="SSF103473">
    <property type="entry name" value="MFS general substrate transporter"/>
    <property type="match status" value="1"/>
</dbReference>
<comment type="subcellular location">
    <subcellularLocation>
        <location evidence="1">Cell membrane</location>
        <topology evidence="1">Multi-pass membrane protein</topology>
    </subcellularLocation>
</comment>
<evidence type="ECO:0000256" key="7">
    <source>
        <dbReference type="SAM" id="Phobius"/>
    </source>
</evidence>
<proteinExistence type="predicted"/>
<dbReference type="Gene3D" id="1.20.1720.10">
    <property type="entry name" value="Multidrug resistance protein D"/>
    <property type="match status" value="1"/>
</dbReference>
<feature type="transmembrane region" description="Helical" evidence="7">
    <location>
        <begin position="170"/>
        <end position="194"/>
    </location>
</feature>
<keyword evidence="6 7" id="KW-0472">Membrane</keyword>
<sequence>MSAPVMSPPARLAGPREWAALVPLTLAVALLAVDGTVLALAVPSLTVDLDASSTQLLWIGDIYSFALAGLLISMGTLADRIGRKRLLVIGAAGFGLASLLAAFAPGAGWLIAARALLGVAGATLMPSTLSIVRNLFPDDRQRTRAVAIWSTGGAGGAALGPIVGGVLLEHFWWGSVFVINLPVMVLTVVTVLWLVPESRNPRPGRFDLVSAVLSVIAIVPLVWAVKHTTHDGADGFGLGAALAGLAFGLIFVRRQRILPDPLVDVTLFRRPAFAGTVLASFIAIFAFSGLLYFFSQYLQLVQGYSPLRAGLRELPLTIASIVVVVVAVPMIARFGVGRSLGASLLVSALGFAVLSVFETADGYAGLALGLVVIGLGVGIVFTAATDAVLGSVPHERAGAASAISEMSYELGVAVGIAVLGSLQGVLYRHHLPDLSGLPRPVGAAVNDSLARATQALGGGDVLAGARHAFAEAMQATSWIAAVLLVLAGVLAWKVVPTSPSPSAPRS</sequence>
<dbReference type="Proteomes" id="UP001197247">
    <property type="component" value="Unassembled WGS sequence"/>
</dbReference>
<comment type="caution">
    <text evidence="9">The sequence shown here is derived from an EMBL/GenBank/DDBJ whole genome shotgun (WGS) entry which is preliminary data.</text>
</comment>